<dbReference type="PANTHER" id="PTHR32282">
    <property type="entry name" value="BINDING PROTEIN TRANSPEPTIDASE, PUTATIVE-RELATED"/>
    <property type="match status" value="1"/>
</dbReference>
<keyword evidence="6" id="KW-0645">Protease</keyword>
<evidence type="ECO:0000256" key="7">
    <source>
        <dbReference type="ARBA" id="ARBA00022676"/>
    </source>
</evidence>
<dbReference type="InterPro" id="IPR001460">
    <property type="entry name" value="PCN-bd_Tpept"/>
</dbReference>
<dbReference type="InterPro" id="IPR036950">
    <property type="entry name" value="PBP_transglycosylase"/>
</dbReference>
<evidence type="ECO:0000256" key="16">
    <source>
        <dbReference type="ARBA" id="ARBA00023316"/>
    </source>
</evidence>
<evidence type="ECO:0000256" key="14">
    <source>
        <dbReference type="ARBA" id="ARBA00023136"/>
    </source>
</evidence>
<proteinExistence type="inferred from homology"/>
<keyword evidence="16" id="KW-0961">Cell wall biogenesis/degradation</keyword>
<dbReference type="Gene3D" id="3.40.710.10">
    <property type="entry name" value="DD-peptidase/beta-lactamase superfamily"/>
    <property type="match status" value="1"/>
</dbReference>
<evidence type="ECO:0000256" key="6">
    <source>
        <dbReference type="ARBA" id="ARBA00022670"/>
    </source>
</evidence>
<evidence type="ECO:0000256" key="10">
    <source>
        <dbReference type="ARBA" id="ARBA00022801"/>
    </source>
</evidence>
<dbReference type="Gene3D" id="3.90.1310.40">
    <property type="match status" value="1"/>
</dbReference>
<evidence type="ECO:0000256" key="19">
    <source>
        <dbReference type="SAM" id="Phobius"/>
    </source>
</evidence>
<dbReference type="EMBL" id="PDKZ01000003">
    <property type="protein sequence ID" value="PHH38663.1"/>
    <property type="molecule type" value="Genomic_DNA"/>
</dbReference>
<protein>
    <recommendedName>
        <fullName evidence="17">peptidoglycan glycosyltransferase</fullName>
        <ecNumber evidence="17">2.4.99.28</ecNumber>
    </recommendedName>
</protein>
<evidence type="ECO:0000256" key="13">
    <source>
        <dbReference type="ARBA" id="ARBA00022989"/>
    </source>
</evidence>
<dbReference type="Pfam" id="PF00912">
    <property type="entry name" value="Transgly"/>
    <property type="match status" value="1"/>
</dbReference>
<dbReference type="GO" id="GO:0008955">
    <property type="term" value="F:peptidoglycan glycosyltransferase activity"/>
    <property type="evidence" value="ECO:0007669"/>
    <property type="project" value="UniProtKB-EC"/>
</dbReference>
<reference evidence="23" key="1">
    <citation type="submission" date="2017-10" db="EMBL/GenBank/DDBJ databases">
        <title>FDA dAtabase for Regulatory Grade micrObial Sequences (FDA-ARGOS): Supporting development and validation of Infectious Disease Dx tests.</title>
        <authorList>
            <person name="Goldberg B."/>
            <person name="Campos J."/>
            <person name="Tallon L."/>
            <person name="Sadzewicz L."/>
            <person name="Ott S."/>
            <person name="Zhao X."/>
            <person name="Nagaraj S."/>
            <person name="Vavikolanu K."/>
            <person name="Aluvathingal J."/>
            <person name="Nadendla S."/>
            <person name="Geyer C."/>
            <person name="Sichtig H."/>
        </authorList>
    </citation>
    <scope>NUCLEOTIDE SEQUENCE [LARGE SCALE GENOMIC DNA]</scope>
    <source>
        <strain evidence="23">FDAARGOS_376</strain>
    </source>
</reference>
<dbReference type="GO" id="GO:0008658">
    <property type="term" value="F:penicillin binding"/>
    <property type="evidence" value="ECO:0007669"/>
    <property type="project" value="InterPro"/>
</dbReference>
<keyword evidence="13 19" id="KW-1133">Transmembrane helix</keyword>
<dbReference type="PANTHER" id="PTHR32282:SF32">
    <property type="entry name" value="PENICILLIN-BINDING PROTEIN 2A"/>
    <property type="match status" value="1"/>
</dbReference>
<evidence type="ECO:0000256" key="4">
    <source>
        <dbReference type="ARBA" id="ARBA00022475"/>
    </source>
</evidence>
<evidence type="ECO:0000256" key="11">
    <source>
        <dbReference type="ARBA" id="ARBA00022960"/>
    </source>
</evidence>
<organism evidence="22 23">
    <name type="scientific">Pseudomonas putida</name>
    <name type="common">Arthrobacter siderocapsulatus</name>
    <dbReference type="NCBI Taxonomy" id="303"/>
    <lineage>
        <taxon>Bacteria</taxon>
        <taxon>Pseudomonadati</taxon>
        <taxon>Pseudomonadota</taxon>
        <taxon>Gammaproteobacteria</taxon>
        <taxon>Pseudomonadales</taxon>
        <taxon>Pseudomonadaceae</taxon>
        <taxon>Pseudomonas</taxon>
    </lineage>
</organism>
<dbReference type="InterPro" id="IPR001264">
    <property type="entry name" value="Glyco_trans_51"/>
</dbReference>
<dbReference type="GO" id="GO:0006508">
    <property type="term" value="P:proteolysis"/>
    <property type="evidence" value="ECO:0007669"/>
    <property type="project" value="UniProtKB-KW"/>
</dbReference>
<comment type="catalytic activity">
    <reaction evidence="18">
        <text>[GlcNAc-(1-&gt;4)-Mur2Ac(oyl-L-Ala-gamma-D-Glu-L-Lys-D-Ala-D-Ala)](n)-di-trans,octa-cis-undecaprenyl diphosphate + beta-D-GlcNAc-(1-&gt;4)-Mur2Ac(oyl-L-Ala-gamma-D-Glu-L-Lys-D-Ala-D-Ala)-di-trans,octa-cis-undecaprenyl diphosphate = [GlcNAc-(1-&gt;4)-Mur2Ac(oyl-L-Ala-gamma-D-Glu-L-Lys-D-Ala-D-Ala)](n+1)-di-trans,octa-cis-undecaprenyl diphosphate + di-trans,octa-cis-undecaprenyl diphosphate + H(+)</text>
        <dbReference type="Rhea" id="RHEA:23708"/>
        <dbReference type="Rhea" id="RHEA-COMP:9602"/>
        <dbReference type="Rhea" id="RHEA-COMP:9603"/>
        <dbReference type="ChEBI" id="CHEBI:15378"/>
        <dbReference type="ChEBI" id="CHEBI:58405"/>
        <dbReference type="ChEBI" id="CHEBI:60033"/>
        <dbReference type="ChEBI" id="CHEBI:78435"/>
        <dbReference type="EC" id="2.4.99.28"/>
    </reaction>
</comment>
<evidence type="ECO:0000256" key="8">
    <source>
        <dbReference type="ARBA" id="ARBA00022679"/>
    </source>
</evidence>
<accession>A0A2C5W2I8</accession>
<dbReference type="SUPFAM" id="SSF53955">
    <property type="entry name" value="Lysozyme-like"/>
    <property type="match status" value="1"/>
</dbReference>
<evidence type="ECO:0000256" key="2">
    <source>
        <dbReference type="ARBA" id="ARBA00007090"/>
    </source>
</evidence>
<keyword evidence="10" id="KW-0378">Hydrolase</keyword>
<feature type="non-terminal residue" evidence="22">
    <location>
        <position position="574"/>
    </location>
</feature>
<dbReference type="GO" id="GO:0004180">
    <property type="term" value="F:carboxypeptidase activity"/>
    <property type="evidence" value="ECO:0007669"/>
    <property type="project" value="UniProtKB-KW"/>
</dbReference>
<evidence type="ECO:0000313" key="23">
    <source>
        <dbReference type="Proteomes" id="UP000222460"/>
    </source>
</evidence>
<keyword evidence="15" id="KW-0511">Multifunctional enzyme</keyword>
<evidence type="ECO:0000259" key="21">
    <source>
        <dbReference type="Pfam" id="PF00912"/>
    </source>
</evidence>
<dbReference type="InterPro" id="IPR012338">
    <property type="entry name" value="Beta-lactam/transpept-like"/>
</dbReference>
<dbReference type="SUPFAM" id="SSF56601">
    <property type="entry name" value="beta-lactamase/transpeptidase-like"/>
    <property type="match status" value="1"/>
</dbReference>
<dbReference type="GO" id="GO:0030288">
    <property type="term" value="C:outer membrane-bounded periplasmic space"/>
    <property type="evidence" value="ECO:0007669"/>
    <property type="project" value="TreeGrafter"/>
</dbReference>
<evidence type="ECO:0000313" key="22">
    <source>
        <dbReference type="EMBL" id="PHH38663.1"/>
    </source>
</evidence>
<comment type="caution">
    <text evidence="22">The sequence shown here is derived from an EMBL/GenBank/DDBJ whole genome shotgun (WGS) entry which is preliminary data.</text>
</comment>
<keyword evidence="9 19" id="KW-0812">Transmembrane</keyword>
<dbReference type="EC" id="2.4.99.28" evidence="17"/>
<evidence type="ECO:0000256" key="9">
    <source>
        <dbReference type="ARBA" id="ARBA00022692"/>
    </source>
</evidence>
<sequence length="574" mass="64000">MSVQNQTPDWREALLTFWNKPILKNIRFIFNIAYSVLKNIFVIAILFLMLLGIFGGGIGLGYFASLTSNEEPLTQEQMSDAIGNLNLISSFHYSDGTKISDVNSDELRIVKPLSEISQYVIDGIISTEDSSFYEHNGIVPKALLRAILQEAVSSGSGATGGSTLTQQLIKQQILTSEVTFKRKANEILYALRLEKHFTKDQILEAYLNVSSFGRNHNGLNIAGIEEAAQGVFGVAAKDLTLPQAAYLVGMPQNPIVYTPYTNQATLKEDTSAGIERMKFVLFSMYRENKITKEQYEEALAYDITKDFLPPKEISSDRQSYLYQAVNREAIKVLITKAAQKNKLTYDEVRNDSELYSKYYDEASRELSSSGYKITSTIDQKVYDAMQKAIASYGNQIGPTYNTQYVDQNTGETKTQTEPAQNGAVMIENKTGRILGFVAGRDFESNQVDHAFTTHRSPGSTIKPILVYAPAIENNLIYPASIVPDTKVSIPQGNGTYWQPTNYGNTITNQFLTVRYALFRSFNNPVIKIYQTMLQKGINAGEYLKKMGIKGITEDEYQNIALSIGGTRTGPTVLE</sequence>
<evidence type="ECO:0000256" key="3">
    <source>
        <dbReference type="ARBA" id="ARBA00007739"/>
    </source>
</evidence>
<keyword evidence="8" id="KW-0808">Transferase</keyword>
<keyword evidence="4" id="KW-1003">Cell membrane</keyword>
<keyword evidence="5" id="KW-0121">Carboxypeptidase</keyword>
<dbReference type="InterPro" id="IPR023346">
    <property type="entry name" value="Lysozyme-like_dom_sf"/>
</dbReference>
<evidence type="ECO:0000259" key="20">
    <source>
        <dbReference type="Pfam" id="PF00905"/>
    </source>
</evidence>
<evidence type="ECO:0000256" key="17">
    <source>
        <dbReference type="ARBA" id="ARBA00044770"/>
    </source>
</evidence>
<comment type="similarity">
    <text evidence="3">In the N-terminal section; belongs to the glycosyltransferase 51 family.</text>
</comment>
<feature type="domain" description="Glycosyl transferase family 51" evidence="21">
    <location>
        <begin position="96"/>
        <end position="277"/>
    </location>
</feature>
<feature type="domain" description="Penicillin-binding protein transpeptidase" evidence="20">
    <location>
        <begin position="422"/>
        <end position="548"/>
    </location>
</feature>
<dbReference type="InterPro" id="IPR050396">
    <property type="entry name" value="Glycosyltr_51/Transpeptidase"/>
</dbReference>
<dbReference type="UniPathway" id="UPA00219"/>
<keyword evidence="11" id="KW-0133">Cell shape</keyword>
<keyword evidence="12" id="KW-0573">Peptidoglycan synthesis</keyword>
<evidence type="ECO:0000256" key="15">
    <source>
        <dbReference type="ARBA" id="ARBA00023268"/>
    </source>
</evidence>
<dbReference type="GO" id="GO:0008360">
    <property type="term" value="P:regulation of cell shape"/>
    <property type="evidence" value="ECO:0007669"/>
    <property type="project" value="UniProtKB-KW"/>
</dbReference>
<keyword evidence="14 19" id="KW-0472">Membrane</keyword>
<dbReference type="GO" id="GO:0071555">
    <property type="term" value="P:cell wall organization"/>
    <property type="evidence" value="ECO:0007669"/>
    <property type="project" value="UniProtKB-KW"/>
</dbReference>
<comment type="similarity">
    <text evidence="2">In the C-terminal section; belongs to the transpeptidase family.</text>
</comment>
<dbReference type="GO" id="GO:0009252">
    <property type="term" value="P:peptidoglycan biosynthetic process"/>
    <property type="evidence" value="ECO:0007669"/>
    <property type="project" value="UniProtKB-UniPathway"/>
</dbReference>
<gene>
    <name evidence="22" type="ORF">CRX57_28415</name>
</gene>
<dbReference type="Pfam" id="PF00905">
    <property type="entry name" value="Transpeptidase"/>
    <property type="match status" value="1"/>
</dbReference>
<keyword evidence="7" id="KW-0328">Glycosyltransferase</keyword>
<feature type="transmembrane region" description="Helical" evidence="19">
    <location>
        <begin position="40"/>
        <end position="64"/>
    </location>
</feature>
<name>A0A2C5W2I8_PSEPU</name>
<dbReference type="AlphaFoldDB" id="A0A2C5W2I8"/>
<comment type="pathway">
    <text evidence="1">Cell wall biogenesis; peptidoglycan biosynthesis.</text>
</comment>
<evidence type="ECO:0000256" key="18">
    <source>
        <dbReference type="ARBA" id="ARBA00049902"/>
    </source>
</evidence>
<evidence type="ECO:0000256" key="1">
    <source>
        <dbReference type="ARBA" id="ARBA00004752"/>
    </source>
</evidence>
<dbReference type="Gene3D" id="1.10.3810.10">
    <property type="entry name" value="Biosynthetic peptidoglycan transglycosylase-like"/>
    <property type="match status" value="1"/>
</dbReference>
<dbReference type="Proteomes" id="UP000222460">
    <property type="component" value="Unassembled WGS sequence"/>
</dbReference>
<evidence type="ECO:0000256" key="5">
    <source>
        <dbReference type="ARBA" id="ARBA00022645"/>
    </source>
</evidence>
<evidence type="ECO:0000256" key="12">
    <source>
        <dbReference type="ARBA" id="ARBA00022984"/>
    </source>
</evidence>